<proteinExistence type="predicted"/>
<dbReference type="AlphaFoldDB" id="A0AAV4TI92"/>
<protein>
    <submittedName>
        <fullName evidence="2">Uncharacterized protein</fullName>
    </submittedName>
</protein>
<dbReference type="Proteomes" id="UP001054837">
    <property type="component" value="Unassembled WGS sequence"/>
</dbReference>
<feature type="region of interest" description="Disordered" evidence="1">
    <location>
        <begin position="1"/>
        <end position="22"/>
    </location>
</feature>
<gene>
    <name evidence="2" type="ORF">CDAR_298531</name>
</gene>
<comment type="caution">
    <text evidence="2">The sequence shown here is derived from an EMBL/GenBank/DDBJ whole genome shotgun (WGS) entry which is preliminary data.</text>
</comment>
<reference evidence="2 3" key="1">
    <citation type="submission" date="2021-06" db="EMBL/GenBank/DDBJ databases">
        <title>Caerostris darwini draft genome.</title>
        <authorList>
            <person name="Kono N."/>
            <person name="Arakawa K."/>
        </authorList>
    </citation>
    <scope>NUCLEOTIDE SEQUENCE [LARGE SCALE GENOMIC DNA]</scope>
</reference>
<evidence type="ECO:0000313" key="3">
    <source>
        <dbReference type="Proteomes" id="UP001054837"/>
    </source>
</evidence>
<organism evidence="2 3">
    <name type="scientific">Caerostris darwini</name>
    <dbReference type="NCBI Taxonomy" id="1538125"/>
    <lineage>
        <taxon>Eukaryota</taxon>
        <taxon>Metazoa</taxon>
        <taxon>Ecdysozoa</taxon>
        <taxon>Arthropoda</taxon>
        <taxon>Chelicerata</taxon>
        <taxon>Arachnida</taxon>
        <taxon>Araneae</taxon>
        <taxon>Araneomorphae</taxon>
        <taxon>Entelegynae</taxon>
        <taxon>Araneoidea</taxon>
        <taxon>Araneidae</taxon>
        <taxon>Caerostris</taxon>
    </lineage>
</organism>
<dbReference type="EMBL" id="BPLQ01009592">
    <property type="protein sequence ID" value="GIY45146.1"/>
    <property type="molecule type" value="Genomic_DNA"/>
</dbReference>
<evidence type="ECO:0000256" key="1">
    <source>
        <dbReference type="SAM" id="MobiDB-lite"/>
    </source>
</evidence>
<sequence>MAPPGLEPATCDTERQSASHSAIQAPPWRIIREVMSKFENSDAHRVLELLTDGVLERGYRILLLPSNAERIQVADLAGHQSLTEKQRKRIRDLMDDKEHALIMSRK</sequence>
<keyword evidence="3" id="KW-1185">Reference proteome</keyword>
<accession>A0AAV4TI92</accession>
<name>A0AAV4TI92_9ARAC</name>
<evidence type="ECO:0000313" key="2">
    <source>
        <dbReference type="EMBL" id="GIY45146.1"/>
    </source>
</evidence>